<dbReference type="InterPro" id="IPR000719">
    <property type="entry name" value="Prot_kinase_dom"/>
</dbReference>
<dbReference type="PANTHER" id="PTHR43289">
    <property type="entry name" value="MITOGEN-ACTIVATED PROTEIN KINASE KINASE KINASE 20-RELATED"/>
    <property type="match status" value="1"/>
</dbReference>
<evidence type="ECO:0000259" key="9">
    <source>
        <dbReference type="PROSITE" id="PS50011"/>
    </source>
</evidence>
<gene>
    <name evidence="10" type="ORF">I7412_30470</name>
</gene>
<reference evidence="10" key="1">
    <citation type="submission" date="2020-12" db="EMBL/GenBank/DDBJ databases">
        <title>Genomic characterization of non-nitrogen-fixing Frankia strains.</title>
        <authorList>
            <person name="Carlos-Shanley C."/>
            <person name="Guerra T."/>
            <person name="Hahn D."/>
        </authorList>
    </citation>
    <scope>NUCLEOTIDE SEQUENCE</scope>
    <source>
        <strain evidence="10">CN6</strain>
    </source>
</reference>
<keyword evidence="8" id="KW-0472">Membrane</keyword>
<dbReference type="CDD" id="cd14014">
    <property type="entry name" value="STKc_PknB_like"/>
    <property type="match status" value="1"/>
</dbReference>
<keyword evidence="6" id="KW-0067">ATP-binding</keyword>
<keyword evidence="4" id="KW-0547">Nucleotide-binding</keyword>
<evidence type="ECO:0000256" key="2">
    <source>
        <dbReference type="ARBA" id="ARBA00022527"/>
    </source>
</evidence>
<dbReference type="Pfam" id="PF00069">
    <property type="entry name" value="Pkinase"/>
    <property type="match status" value="1"/>
</dbReference>
<evidence type="ECO:0000256" key="7">
    <source>
        <dbReference type="SAM" id="MobiDB-lite"/>
    </source>
</evidence>
<dbReference type="Gene3D" id="3.30.200.20">
    <property type="entry name" value="Phosphorylase Kinase, domain 1"/>
    <property type="match status" value="1"/>
</dbReference>
<dbReference type="AlphaFoldDB" id="A0A937UTM3"/>
<feature type="transmembrane region" description="Helical" evidence="8">
    <location>
        <begin position="561"/>
        <end position="582"/>
    </location>
</feature>
<evidence type="ECO:0000313" key="11">
    <source>
        <dbReference type="Proteomes" id="UP000604475"/>
    </source>
</evidence>
<keyword evidence="5 10" id="KW-0418">Kinase</keyword>
<feature type="region of interest" description="Disordered" evidence="7">
    <location>
        <begin position="1"/>
        <end position="44"/>
    </location>
</feature>
<feature type="transmembrane region" description="Helical" evidence="8">
    <location>
        <begin position="621"/>
        <end position="641"/>
    </location>
</feature>
<dbReference type="EC" id="2.7.11.1" evidence="1"/>
<dbReference type="InterPro" id="IPR008271">
    <property type="entry name" value="Ser/Thr_kinase_AS"/>
</dbReference>
<dbReference type="SMART" id="SM00220">
    <property type="entry name" value="S_TKc"/>
    <property type="match status" value="1"/>
</dbReference>
<evidence type="ECO:0000256" key="4">
    <source>
        <dbReference type="ARBA" id="ARBA00022741"/>
    </source>
</evidence>
<keyword evidence="11" id="KW-1185">Reference proteome</keyword>
<dbReference type="Gene3D" id="1.10.510.10">
    <property type="entry name" value="Transferase(Phosphotransferase) domain 1"/>
    <property type="match status" value="1"/>
</dbReference>
<protein>
    <recommendedName>
        <fullName evidence="1">non-specific serine/threonine protein kinase</fullName>
        <ecNumber evidence="1">2.7.11.1</ecNumber>
    </recommendedName>
</protein>
<dbReference type="RefSeq" id="WP_203005876.1">
    <property type="nucleotide sequence ID" value="NZ_JADWYU010000215.1"/>
</dbReference>
<dbReference type="PROSITE" id="PS00108">
    <property type="entry name" value="PROTEIN_KINASE_ST"/>
    <property type="match status" value="1"/>
</dbReference>
<dbReference type="InterPro" id="IPR011009">
    <property type="entry name" value="Kinase-like_dom_sf"/>
</dbReference>
<evidence type="ECO:0000256" key="1">
    <source>
        <dbReference type="ARBA" id="ARBA00012513"/>
    </source>
</evidence>
<accession>A0A937UTM3</accession>
<comment type="caution">
    <text evidence="10">The sequence shown here is derived from an EMBL/GenBank/DDBJ whole genome shotgun (WGS) entry which is preliminary data.</text>
</comment>
<name>A0A937UTM3_9ACTN</name>
<evidence type="ECO:0000313" key="10">
    <source>
        <dbReference type="EMBL" id="MBL7631410.1"/>
    </source>
</evidence>
<proteinExistence type="predicted"/>
<dbReference type="GO" id="GO:0004674">
    <property type="term" value="F:protein serine/threonine kinase activity"/>
    <property type="evidence" value="ECO:0007669"/>
    <property type="project" value="UniProtKB-KW"/>
</dbReference>
<dbReference type="EMBL" id="JAEACQ010000270">
    <property type="protein sequence ID" value="MBL7631410.1"/>
    <property type="molecule type" value="Genomic_DNA"/>
</dbReference>
<evidence type="ECO:0000256" key="5">
    <source>
        <dbReference type="ARBA" id="ARBA00022777"/>
    </source>
</evidence>
<dbReference type="PROSITE" id="PS50011">
    <property type="entry name" value="PROTEIN_KINASE_DOM"/>
    <property type="match status" value="1"/>
</dbReference>
<dbReference type="GO" id="GO:0005524">
    <property type="term" value="F:ATP binding"/>
    <property type="evidence" value="ECO:0007669"/>
    <property type="project" value="UniProtKB-KW"/>
</dbReference>
<organism evidence="10 11">
    <name type="scientific">Frankia nepalensis</name>
    <dbReference type="NCBI Taxonomy" id="1836974"/>
    <lineage>
        <taxon>Bacteria</taxon>
        <taxon>Bacillati</taxon>
        <taxon>Actinomycetota</taxon>
        <taxon>Actinomycetes</taxon>
        <taxon>Frankiales</taxon>
        <taxon>Frankiaceae</taxon>
        <taxon>Frankia</taxon>
    </lineage>
</organism>
<evidence type="ECO:0000256" key="8">
    <source>
        <dbReference type="SAM" id="Phobius"/>
    </source>
</evidence>
<keyword evidence="2 10" id="KW-0723">Serine/threonine-protein kinase</keyword>
<dbReference type="Proteomes" id="UP000604475">
    <property type="component" value="Unassembled WGS sequence"/>
</dbReference>
<evidence type="ECO:0000256" key="3">
    <source>
        <dbReference type="ARBA" id="ARBA00022679"/>
    </source>
</evidence>
<keyword evidence="3" id="KW-0808">Transferase</keyword>
<feature type="transmembrane region" description="Helical" evidence="8">
    <location>
        <begin position="594"/>
        <end position="615"/>
    </location>
</feature>
<keyword evidence="8" id="KW-1133">Transmembrane helix</keyword>
<keyword evidence="8" id="KW-0812">Transmembrane</keyword>
<feature type="domain" description="Protein kinase" evidence="9">
    <location>
        <begin position="53"/>
        <end position="317"/>
    </location>
</feature>
<sequence>MTTPHWPPADPPSTPRPGPTRATPPSTPPPRYSRRSGPPEPPSPALSALLPQHELGDQLGRGAFGIVYAARNRGLDRAEAVKSLSSRWLSDQQILARFVDEGRTLARLEHPHIVRVHQAARSPAACALVMEWLGGGTLGGRFRGGLTRRESCAVVLGVLGALELAHRAGVLHRDIKPDNIMFAGDGTPKVVDFGIAKILGGTETLTTRDGRGVAGTPHFMAPEQARGEQPLGPACDVYAVGVVLYELLSGDLPHDVSGNLVDLLDRRAFEPASPVPPSVPAPIASVVSRALAFEPADRYPTAEAFAVDLARAGTEVLGPHWPRESGVALHLSPAVGQALSQAAAERARTGGPETVLISMSRVLPRLPDQARMGSFIATPDPGAARPGATGGDVDEAVPVRRVVRGRPARRWPPLVAAGCLTVAALLALLVPGARPPLLDGPTPRPLVAGATAPETARVDLSGPVPVSGVGPASSTGPVQVRLAISAGGIGLGEGTSEPFSVTPGQQWSTTVSLRSWTRWVAGGAVRGQVQLVDAGAPGRVLADSEVTITPVQAPYTTAMGWGSLLLALLAVASLAEVLRALWRRRRPTWLGATRMVVPSALLGAAGWLALAVYTAEEPRPAVGIACAVLTSAAGVALGLVSRPRRRRPPPR</sequence>
<dbReference type="PANTHER" id="PTHR43289:SF6">
    <property type="entry name" value="SERINE_THREONINE-PROTEIN KINASE NEKL-3"/>
    <property type="match status" value="1"/>
</dbReference>
<feature type="compositionally biased region" description="Pro residues" evidence="7">
    <location>
        <begin position="1"/>
        <end position="18"/>
    </location>
</feature>
<evidence type="ECO:0000256" key="6">
    <source>
        <dbReference type="ARBA" id="ARBA00022840"/>
    </source>
</evidence>
<dbReference type="SUPFAM" id="SSF56112">
    <property type="entry name" value="Protein kinase-like (PK-like)"/>
    <property type="match status" value="1"/>
</dbReference>